<proteinExistence type="predicted"/>
<evidence type="ECO:0000259" key="1">
    <source>
        <dbReference type="Pfam" id="PF13392"/>
    </source>
</evidence>
<dbReference type="GO" id="GO:0004519">
    <property type="term" value="F:endonuclease activity"/>
    <property type="evidence" value="ECO:0007669"/>
    <property type="project" value="UniProtKB-KW"/>
</dbReference>
<keyword evidence="2" id="KW-0378">Hydrolase</keyword>
<gene>
    <name evidence="2" type="ORF">HUK65_18335</name>
</gene>
<feature type="domain" description="HNH nuclease" evidence="1">
    <location>
        <begin position="64"/>
        <end position="101"/>
    </location>
</feature>
<dbReference type="AlphaFoldDB" id="A0A7Z0I2W4"/>
<dbReference type="EMBL" id="JACBXS010000115">
    <property type="protein sequence ID" value="NYS26913.1"/>
    <property type="molecule type" value="Genomic_DNA"/>
</dbReference>
<accession>A0A7Z0I2W4</accession>
<comment type="caution">
    <text evidence="2">The sequence shown here is derived from an EMBL/GenBank/DDBJ whole genome shotgun (WGS) entry which is preliminary data.</text>
</comment>
<name>A0A7Z0I2W4_9RHOB</name>
<dbReference type="Pfam" id="PF13392">
    <property type="entry name" value="HNH_3"/>
    <property type="match status" value="1"/>
</dbReference>
<evidence type="ECO:0000313" key="2">
    <source>
        <dbReference type="EMBL" id="NYS26913.1"/>
    </source>
</evidence>
<keyword evidence="2" id="KW-0540">Nuclease</keyword>
<keyword evidence="2" id="KW-0255">Endonuclease</keyword>
<organism evidence="2 3">
    <name type="scientific">Rhabdonatronobacter sediminivivens</name>
    <dbReference type="NCBI Taxonomy" id="2743469"/>
    <lineage>
        <taxon>Bacteria</taxon>
        <taxon>Pseudomonadati</taxon>
        <taxon>Pseudomonadota</taxon>
        <taxon>Alphaproteobacteria</taxon>
        <taxon>Rhodobacterales</taxon>
        <taxon>Paracoccaceae</taxon>
        <taxon>Rhabdonatronobacter</taxon>
    </lineage>
</organism>
<reference evidence="2 3" key="1">
    <citation type="journal article" date="2000" name="Arch. Microbiol.">
        <title>Rhodobaca bogoriensis gen. nov. and sp. nov., an alkaliphilic purple nonsulfur bacterium from African Rift Valley soda lakes.</title>
        <authorList>
            <person name="Milford A.D."/>
            <person name="Achenbach L.A."/>
            <person name="Jung D.O."/>
            <person name="Madigan M.T."/>
        </authorList>
    </citation>
    <scope>NUCLEOTIDE SEQUENCE [LARGE SCALE GENOMIC DNA]</scope>
    <source>
        <strain evidence="2 3">2376</strain>
    </source>
</reference>
<dbReference type="SUPFAM" id="SSF54060">
    <property type="entry name" value="His-Me finger endonucleases"/>
    <property type="match status" value="1"/>
</dbReference>
<evidence type="ECO:0000313" key="3">
    <source>
        <dbReference type="Proteomes" id="UP000529417"/>
    </source>
</evidence>
<sequence length="126" mass="14495">MTKPNSEAEANLTRKRLVELLHYNPDTGHFVWKVSIGRCRKGERAGCRRRPDKQVTITIEGRNYFAHRLAFLWMTGSWPQGRVIHRDGNPRNNAWSNLRVARPRKATPRKIDLSALIKRLDAPVAG</sequence>
<dbReference type="Proteomes" id="UP000529417">
    <property type="component" value="Unassembled WGS sequence"/>
</dbReference>
<dbReference type="RefSeq" id="WP_179907721.1">
    <property type="nucleotide sequence ID" value="NZ_JACBXS010000115.1"/>
</dbReference>
<dbReference type="InterPro" id="IPR003615">
    <property type="entry name" value="HNH_nuc"/>
</dbReference>
<keyword evidence="3" id="KW-1185">Reference proteome</keyword>
<protein>
    <submittedName>
        <fullName evidence="2">HNH endonuclease</fullName>
    </submittedName>
</protein>
<dbReference type="InterPro" id="IPR044925">
    <property type="entry name" value="His-Me_finger_sf"/>
</dbReference>
<dbReference type="Gene3D" id="3.90.75.20">
    <property type="match status" value="1"/>
</dbReference>